<evidence type="ECO:0000313" key="4">
    <source>
        <dbReference type="EMBL" id="MDT0634640.1"/>
    </source>
</evidence>
<dbReference type="RefSeq" id="WP_311652436.1">
    <property type="nucleotide sequence ID" value="NZ_JAVRIB010000005.1"/>
</dbReference>
<dbReference type="InterPro" id="IPR036271">
    <property type="entry name" value="Tet_transcr_reg_TetR-rel_C_sf"/>
</dbReference>
<evidence type="ECO:0000259" key="3">
    <source>
        <dbReference type="Pfam" id="PF16925"/>
    </source>
</evidence>
<evidence type="ECO:0000256" key="2">
    <source>
        <dbReference type="ARBA" id="ARBA00023163"/>
    </source>
</evidence>
<reference evidence="4 5" key="1">
    <citation type="submission" date="2023-09" db="EMBL/GenBank/DDBJ databases">
        <authorList>
            <person name="Rey-Velasco X."/>
        </authorList>
    </citation>
    <scope>NUCLEOTIDE SEQUENCE [LARGE SCALE GENOMIC DNA]</scope>
    <source>
        <strain evidence="4 5">W335</strain>
    </source>
</reference>
<keyword evidence="1" id="KW-0805">Transcription regulation</keyword>
<keyword evidence="2" id="KW-0804">Transcription</keyword>
<protein>
    <recommendedName>
        <fullName evidence="3">Tetracyclin repressor-like C-terminal domain-containing protein</fullName>
    </recommendedName>
</protein>
<dbReference type="Pfam" id="PF16925">
    <property type="entry name" value="TetR_C_13"/>
    <property type="match status" value="1"/>
</dbReference>
<evidence type="ECO:0000256" key="1">
    <source>
        <dbReference type="ARBA" id="ARBA00023015"/>
    </source>
</evidence>
<evidence type="ECO:0000313" key="5">
    <source>
        <dbReference type="Proteomes" id="UP001251857"/>
    </source>
</evidence>
<proteinExistence type="predicted"/>
<dbReference type="InterPro" id="IPR011075">
    <property type="entry name" value="TetR_C"/>
</dbReference>
<gene>
    <name evidence="4" type="ORF">RM532_06695</name>
</gene>
<dbReference type="Proteomes" id="UP001251857">
    <property type="component" value="Unassembled WGS sequence"/>
</dbReference>
<sequence length="125" mass="13146">MLEDHLANADSGRAFIEVVLEGLAAEAVEPAPRGCLAMNSANELGAAVPTLSSEVSHCFASVTRVFHRAMILGQTDGSIGRARDADDLARYLVAHIGGVRNLIRGGAADPDQVRRLNVITLEALA</sequence>
<dbReference type="SUPFAM" id="SSF48498">
    <property type="entry name" value="Tetracyclin repressor-like, C-terminal domain"/>
    <property type="match status" value="1"/>
</dbReference>
<keyword evidence="5" id="KW-1185">Reference proteome</keyword>
<organism evidence="4 5">
    <name type="scientific">Spectribacter hydrogenoxidans</name>
    <dbReference type="NCBI Taxonomy" id="3075608"/>
    <lineage>
        <taxon>Bacteria</taxon>
        <taxon>Pseudomonadati</taxon>
        <taxon>Pseudomonadota</taxon>
        <taxon>Gammaproteobacteria</taxon>
        <taxon>Salinisphaerales</taxon>
        <taxon>Salinisphaeraceae</taxon>
        <taxon>Spectribacter</taxon>
    </lineage>
</organism>
<comment type="caution">
    <text evidence="4">The sequence shown here is derived from an EMBL/GenBank/DDBJ whole genome shotgun (WGS) entry which is preliminary data.</text>
</comment>
<name>A0ABU3BZE4_9GAMM</name>
<feature type="domain" description="Tetracyclin repressor-like C-terminal" evidence="3">
    <location>
        <begin position="13"/>
        <end position="99"/>
    </location>
</feature>
<dbReference type="Gene3D" id="1.10.357.10">
    <property type="entry name" value="Tetracycline Repressor, domain 2"/>
    <property type="match status" value="1"/>
</dbReference>
<dbReference type="EMBL" id="JAVRIB010000005">
    <property type="protein sequence ID" value="MDT0634640.1"/>
    <property type="molecule type" value="Genomic_DNA"/>
</dbReference>
<accession>A0ABU3BZE4</accession>